<sequence>MSQTPSAPSAPFPPRDRSLFSARARKQLGLFFMGATFTMASLLVTRRAIVRKQIAARLKIRRLRGGRGLGLATLNVLSFTMVAAGGLSYAFDLSNGEDLKRWARGRVHTKVGEADAKAEKELEEWASSILTKIGKIPAQDGAEQPAQKDT</sequence>
<name>A0A9P1GVM6_9PEZI</name>
<keyword evidence="1 4" id="KW-0812">Transmembrane</keyword>
<dbReference type="AlphaFoldDB" id="A0A9P1GVM6"/>
<evidence type="ECO:0000256" key="3">
    <source>
        <dbReference type="ARBA" id="ARBA00023136"/>
    </source>
</evidence>
<comment type="similarity">
    <text evidence="4">Belongs to the AIM11 family.</text>
</comment>
<dbReference type="PANTHER" id="PTHR39136:SF1">
    <property type="entry name" value="ALTERED INHERITANCE OF MITOCHONDRIA PROTEIN 11"/>
    <property type="match status" value="1"/>
</dbReference>
<reference evidence="5" key="1">
    <citation type="submission" date="2022-11" db="EMBL/GenBank/DDBJ databases">
        <authorList>
            <person name="Scott C."/>
            <person name="Bruce N."/>
        </authorList>
    </citation>
    <scope>NUCLEOTIDE SEQUENCE</scope>
</reference>
<evidence type="ECO:0000256" key="2">
    <source>
        <dbReference type="ARBA" id="ARBA00022989"/>
    </source>
</evidence>
<dbReference type="GO" id="GO:0016020">
    <property type="term" value="C:membrane"/>
    <property type="evidence" value="ECO:0007669"/>
    <property type="project" value="UniProtKB-SubCell"/>
</dbReference>
<keyword evidence="3 4" id="KW-0472">Membrane</keyword>
<comment type="caution">
    <text evidence="5">The sequence shown here is derived from an EMBL/GenBank/DDBJ whole genome shotgun (WGS) entry which is preliminary data.</text>
</comment>
<evidence type="ECO:0000256" key="4">
    <source>
        <dbReference type="RuleBase" id="RU367098"/>
    </source>
</evidence>
<dbReference type="OrthoDB" id="3558022at2759"/>
<comment type="subcellular location">
    <subcellularLocation>
        <location evidence="4">Membrane</location>
        <topology evidence="4">Multi-pass membrane protein</topology>
    </subcellularLocation>
</comment>
<dbReference type="Proteomes" id="UP000838763">
    <property type="component" value="Unassembled WGS sequence"/>
</dbReference>
<evidence type="ECO:0000313" key="5">
    <source>
        <dbReference type="EMBL" id="CAI4210838.1"/>
    </source>
</evidence>
<feature type="transmembrane region" description="Helical" evidence="4">
    <location>
        <begin position="28"/>
        <end position="49"/>
    </location>
</feature>
<gene>
    <name evidence="4" type="primary">AIM11</name>
    <name evidence="5" type="ORF">PPNO1_LOCUS636</name>
</gene>
<evidence type="ECO:0000256" key="1">
    <source>
        <dbReference type="ARBA" id="ARBA00022692"/>
    </source>
</evidence>
<dbReference type="EMBL" id="CALLCH030000001">
    <property type="protein sequence ID" value="CAI4210838.1"/>
    <property type="molecule type" value="Genomic_DNA"/>
</dbReference>
<accession>A0A9P1GVM6</accession>
<protein>
    <recommendedName>
        <fullName evidence="4">Altered inheritance of mitochondria protein 11</fullName>
    </recommendedName>
</protein>
<dbReference type="GO" id="GO:0005739">
    <property type="term" value="C:mitochondrion"/>
    <property type="evidence" value="ECO:0007669"/>
    <property type="project" value="TreeGrafter"/>
</dbReference>
<keyword evidence="6" id="KW-1185">Reference proteome</keyword>
<proteinExistence type="inferred from homology"/>
<dbReference type="PANTHER" id="PTHR39136">
    <property type="entry name" value="ALTERED INHERITANCE OF MITOCHONDRIA PROTEIN 11"/>
    <property type="match status" value="1"/>
</dbReference>
<evidence type="ECO:0000313" key="6">
    <source>
        <dbReference type="Proteomes" id="UP000838763"/>
    </source>
</evidence>
<keyword evidence="2 4" id="KW-1133">Transmembrane helix</keyword>
<dbReference type="InterPro" id="IPR038814">
    <property type="entry name" value="AIM11"/>
</dbReference>
<feature type="transmembrane region" description="Helical" evidence="4">
    <location>
        <begin position="69"/>
        <end position="91"/>
    </location>
</feature>
<organism evidence="5 6">
    <name type="scientific">Parascedosporium putredinis</name>
    <dbReference type="NCBI Taxonomy" id="1442378"/>
    <lineage>
        <taxon>Eukaryota</taxon>
        <taxon>Fungi</taxon>
        <taxon>Dikarya</taxon>
        <taxon>Ascomycota</taxon>
        <taxon>Pezizomycotina</taxon>
        <taxon>Sordariomycetes</taxon>
        <taxon>Hypocreomycetidae</taxon>
        <taxon>Microascales</taxon>
        <taxon>Microascaceae</taxon>
        <taxon>Parascedosporium</taxon>
    </lineage>
</organism>